<organism evidence="4">
    <name type="scientific">Hydatigena taeniaeformis</name>
    <name type="common">Feline tapeworm</name>
    <name type="synonym">Taenia taeniaeformis</name>
    <dbReference type="NCBI Taxonomy" id="6205"/>
    <lineage>
        <taxon>Eukaryota</taxon>
        <taxon>Metazoa</taxon>
        <taxon>Spiralia</taxon>
        <taxon>Lophotrochozoa</taxon>
        <taxon>Platyhelminthes</taxon>
        <taxon>Cestoda</taxon>
        <taxon>Eucestoda</taxon>
        <taxon>Cyclophyllidea</taxon>
        <taxon>Taeniidae</taxon>
        <taxon>Hydatigera</taxon>
    </lineage>
</organism>
<keyword evidence="3" id="KW-1185">Reference proteome</keyword>
<reference evidence="2 3" key="2">
    <citation type="submission" date="2018-11" db="EMBL/GenBank/DDBJ databases">
        <authorList>
            <consortium name="Pathogen Informatics"/>
        </authorList>
    </citation>
    <scope>NUCLEOTIDE SEQUENCE [LARGE SCALE GENOMIC DNA]</scope>
</reference>
<feature type="compositionally biased region" description="Polar residues" evidence="1">
    <location>
        <begin position="101"/>
        <end position="112"/>
    </location>
</feature>
<sequence>MFVQHPPHLQQQQQQQQGQGGDENAFGNSGGPSTDQSPLYPHGGRSYAAFGSQSDERVYATSSAVASDDTLFTSPASQFNFVRSWIAQHHHNHNQHHQQNDVNSAHSHQSEVGYQPAGGLQAYPPVGHQFGALIDGSGSGGANGFSQVPTAAASAARFGVFQASTGGTSTTTPVSSMTGYSGLFPRLERWCLMLMKLILLECSYTFFYIR</sequence>
<feature type="region of interest" description="Disordered" evidence="1">
    <location>
        <begin position="91"/>
        <end position="118"/>
    </location>
</feature>
<dbReference type="STRING" id="6205.A0A0R3X7F8"/>
<reference evidence="4" key="1">
    <citation type="submission" date="2017-02" db="UniProtKB">
        <authorList>
            <consortium name="WormBaseParasite"/>
        </authorList>
    </citation>
    <scope>IDENTIFICATION</scope>
</reference>
<name>A0A0R3X7F8_HYDTA</name>
<gene>
    <name evidence="2" type="ORF">TTAC_LOCUS9468</name>
</gene>
<dbReference type="Proteomes" id="UP000274429">
    <property type="component" value="Unassembled WGS sequence"/>
</dbReference>
<evidence type="ECO:0000313" key="3">
    <source>
        <dbReference type="Proteomes" id="UP000274429"/>
    </source>
</evidence>
<evidence type="ECO:0000256" key="1">
    <source>
        <dbReference type="SAM" id="MobiDB-lite"/>
    </source>
</evidence>
<dbReference type="OrthoDB" id="25246at2759"/>
<evidence type="ECO:0000313" key="4">
    <source>
        <dbReference type="WBParaSite" id="TTAC_0000948301-mRNA-1"/>
    </source>
</evidence>
<proteinExistence type="predicted"/>
<accession>A0A0R3X7F8</accession>
<feature type="region of interest" description="Disordered" evidence="1">
    <location>
        <begin position="1"/>
        <end position="48"/>
    </location>
</feature>
<dbReference type="WBParaSite" id="TTAC_0000948301-mRNA-1">
    <property type="protein sequence ID" value="TTAC_0000948301-mRNA-1"/>
    <property type="gene ID" value="TTAC_0000948301"/>
</dbReference>
<evidence type="ECO:0000313" key="2">
    <source>
        <dbReference type="EMBL" id="VDM34270.1"/>
    </source>
</evidence>
<protein>
    <submittedName>
        <fullName evidence="2 4">Uncharacterized protein</fullName>
    </submittedName>
</protein>
<dbReference type="AlphaFoldDB" id="A0A0R3X7F8"/>
<dbReference type="EMBL" id="UYWX01020833">
    <property type="protein sequence ID" value="VDM34270.1"/>
    <property type="molecule type" value="Genomic_DNA"/>
</dbReference>